<protein>
    <submittedName>
        <fullName evidence="10">Peptide ABC transporter permease</fullName>
    </submittedName>
</protein>
<dbReference type="Pfam" id="PF12704">
    <property type="entry name" value="MacB_PCD"/>
    <property type="match status" value="1"/>
</dbReference>
<feature type="transmembrane region" description="Helical" evidence="7">
    <location>
        <begin position="420"/>
        <end position="442"/>
    </location>
</feature>
<name>A0ABR5AC37_9BACL</name>
<dbReference type="InterPro" id="IPR050250">
    <property type="entry name" value="Macrolide_Exporter_MacB"/>
</dbReference>
<feature type="transmembrane region" description="Helical" evidence="7">
    <location>
        <begin position="697"/>
        <end position="721"/>
    </location>
</feature>
<organism evidence="10 11">
    <name type="scientific">Gordoniibacillus kamchatkensis</name>
    <dbReference type="NCBI Taxonomy" id="1590651"/>
    <lineage>
        <taxon>Bacteria</taxon>
        <taxon>Bacillati</taxon>
        <taxon>Bacillota</taxon>
        <taxon>Bacilli</taxon>
        <taxon>Bacillales</taxon>
        <taxon>Paenibacillaceae</taxon>
        <taxon>Gordoniibacillus</taxon>
    </lineage>
</organism>
<gene>
    <name evidence="10" type="ORF">SD70_26470</name>
</gene>
<sequence>MNIWHTAWRNLMRRKLRTLLTFLSIVIGVASTFAVVASVDTAKKTFPLYLKAAFGKADYLISGTETYMPEKVYKDVEQLNYMASIAVLKQSTKLHLEQEGISALQKRVELGGYTRLDTPLTNFSVIQGSLTSGGAVITDRTAKAWKVGVGDTISFDTAQGTKQIQVSAIVKYTVELMGPSSWSMAKYHHWAVAVPLNVLQDWFGLDGKIQNVQIKAASESDRLAVERQIDELVKRYGNMYMQPVLIDSDSVKEADTFFMALYIAGFLGIALSGFIIFNTLYVSIKERKQEFAVLKTIGYLPKQLQAFVLFEVFLLAIAGTAVGLLFGYGFAQLLSKLIFMLFSIHDEGSMLIFKGFAVSVLAGLLIPFAAALIPIRQVGKISVVEVLKPGRTETFSRKWQVVAGLLLIVSGFFIKHLLLVVPLMLGVALVYPHLFKLFHFVLRPVYRRLFGFSGQMAASNLRRNLGRTSMTSVILCLGIAMVVLMSSINSAFIQSFEKVIYSSYGGNLDIHFHHTEKTDVERLKSIQGVADARAYGLYSAIWTLNGQQRKLPVYGVGEWIDRFPLFTVSGKSRSELVSGLKQDEVILDKIAYGVWGGKIGESIELATLQGKRTFKVAAVVSTMKNNGYGAFMKEESFKENFGLKFEHNVLVIKDENATPLQLREHIFNQFGERIEDMFGPEDWASMVGSVYTGSFSVINALIVLSIVISGMGITNTLLINIMERIRELGMMRAVGVTRRQVVGMIMLEGLGIGIAATVIGCIFGIVLIFITSTFFEIHSLTYQFGVSWTIILYIGLFGIAVSLVSSFTPASRAAQTRLSEALRYE</sequence>
<feature type="domain" description="ABC3 transporter permease C-terminal" evidence="8">
    <location>
        <begin position="700"/>
        <end position="815"/>
    </location>
</feature>
<accession>A0ABR5AC37</accession>
<evidence type="ECO:0000256" key="6">
    <source>
        <dbReference type="ARBA" id="ARBA00038076"/>
    </source>
</evidence>
<dbReference type="PANTHER" id="PTHR30572:SF4">
    <property type="entry name" value="ABC TRANSPORTER PERMEASE YTRF"/>
    <property type="match status" value="1"/>
</dbReference>
<evidence type="ECO:0000256" key="1">
    <source>
        <dbReference type="ARBA" id="ARBA00004651"/>
    </source>
</evidence>
<dbReference type="EMBL" id="JXAK01000062">
    <property type="protein sequence ID" value="KIL38408.1"/>
    <property type="molecule type" value="Genomic_DNA"/>
</dbReference>
<dbReference type="Proteomes" id="UP000031967">
    <property type="component" value="Unassembled WGS sequence"/>
</dbReference>
<reference evidence="10 11" key="1">
    <citation type="submission" date="2014-12" db="EMBL/GenBank/DDBJ databases">
        <title>Draft genome sequence of Paenibacillus kamchatkensis strain B-2647.</title>
        <authorList>
            <person name="Karlyshev A.V."/>
            <person name="Kudryashova E.B."/>
        </authorList>
    </citation>
    <scope>NUCLEOTIDE SEQUENCE [LARGE SCALE GENOMIC DNA]</scope>
    <source>
        <strain evidence="10 11">VKM B-2647</strain>
    </source>
</reference>
<feature type="domain" description="MacB-like periplasmic core" evidence="9">
    <location>
        <begin position="18"/>
        <end position="231"/>
    </location>
</feature>
<feature type="transmembrane region" description="Helical" evidence="7">
    <location>
        <begin position="472"/>
        <end position="493"/>
    </location>
</feature>
<feature type="transmembrane region" description="Helical" evidence="7">
    <location>
        <begin position="395"/>
        <end position="414"/>
    </location>
</feature>
<proteinExistence type="inferred from homology"/>
<evidence type="ECO:0000256" key="5">
    <source>
        <dbReference type="ARBA" id="ARBA00023136"/>
    </source>
</evidence>
<keyword evidence="5 7" id="KW-0472">Membrane</keyword>
<evidence type="ECO:0000256" key="4">
    <source>
        <dbReference type="ARBA" id="ARBA00022989"/>
    </source>
</evidence>
<dbReference type="InterPro" id="IPR025857">
    <property type="entry name" value="MacB_PCD"/>
</dbReference>
<evidence type="ECO:0000313" key="10">
    <source>
        <dbReference type="EMBL" id="KIL38408.1"/>
    </source>
</evidence>
<evidence type="ECO:0000256" key="7">
    <source>
        <dbReference type="SAM" id="Phobius"/>
    </source>
</evidence>
<keyword evidence="11" id="KW-1185">Reference proteome</keyword>
<feature type="transmembrane region" description="Helical" evidence="7">
    <location>
        <begin position="304"/>
        <end position="331"/>
    </location>
</feature>
<comment type="caution">
    <text evidence="10">The sequence shown here is derived from an EMBL/GenBank/DDBJ whole genome shotgun (WGS) entry which is preliminary data.</text>
</comment>
<dbReference type="Pfam" id="PF02687">
    <property type="entry name" value="FtsX"/>
    <property type="match status" value="2"/>
</dbReference>
<evidence type="ECO:0000256" key="3">
    <source>
        <dbReference type="ARBA" id="ARBA00022692"/>
    </source>
</evidence>
<feature type="transmembrane region" description="Helical" evidence="7">
    <location>
        <begin position="741"/>
        <end position="770"/>
    </location>
</feature>
<dbReference type="InterPro" id="IPR003838">
    <property type="entry name" value="ABC3_permease_C"/>
</dbReference>
<evidence type="ECO:0000259" key="8">
    <source>
        <dbReference type="Pfam" id="PF02687"/>
    </source>
</evidence>
<dbReference type="RefSeq" id="WP_041051211.1">
    <property type="nucleotide sequence ID" value="NZ_JXAK01000062.1"/>
</dbReference>
<comment type="subcellular location">
    <subcellularLocation>
        <location evidence="1">Cell membrane</location>
        <topology evidence="1">Multi-pass membrane protein</topology>
    </subcellularLocation>
</comment>
<feature type="transmembrane region" description="Helical" evidence="7">
    <location>
        <begin position="257"/>
        <end position="283"/>
    </location>
</feature>
<keyword evidence="2" id="KW-1003">Cell membrane</keyword>
<dbReference type="PANTHER" id="PTHR30572">
    <property type="entry name" value="MEMBRANE COMPONENT OF TRANSPORTER-RELATED"/>
    <property type="match status" value="1"/>
</dbReference>
<keyword evidence="3 7" id="KW-0812">Transmembrane</keyword>
<feature type="domain" description="ABC3 transporter permease C-terminal" evidence="8">
    <location>
        <begin position="263"/>
        <end position="382"/>
    </location>
</feature>
<keyword evidence="4 7" id="KW-1133">Transmembrane helix</keyword>
<evidence type="ECO:0000259" key="9">
    <source>
        <dbReference type="Pfam" id="PF12704"/>
    </source>
</evidence>
<evidence type="ECO:0000256" key="2">
    <source>
        <dbReference type="ARBA" id="ARBA00022475"/>
    </source>
</evidence>
<feature type="transmembrane region" description="Helical" evidence="7">
    <location>
        <begin position="790"/>
        <end position="810"/>
    </location>
</feature>
<comment type="similarity">
    <text evidence="6">Belongs to the ABC-4 integral membrane protein family.</text>
</comment>
<evidence type="ECO:0000313" key="11">
    <source>
        <dbReference type="Proteomes" id="UP000031967"/>
    </source>
</evidence>
<feature type="transmembrane region" description="Helical" evidence="7">
    <location>
        <begin position="351"/>
        <end position="375"/>
    </location>
</feature>